<protein>
    <recommendedName>
        <fullName evidence="1">Reverse transcriptase zinc-binding domain-containing protein</fullName>
    </recommendedName>
</protein>
<dbReference type="Proteomes" id="UP000596661">
    <property type="component" value="Chromosome 6"/>
</dbReference>
<name>A0A803PYD6_CANSA</name>
<dbReference type="Pfam" id="PF13966">
    <property type="entry name" value="zf-RVT"/>
    <property type="match status" value="1"/>
</dbReference>
<evidence type="ECO:0000313" key="2">
    <source>
        <dbReference type="EnsemblPlants" id="cds.evm.model.06.439"/>
    </source>
</evidence>
<organism evidence="2 3">
    <name type="scientific">Cannabis sativa</name>
    <name type="common">Hemp</name>
    <name type="synonym">Marijuana</name>
    <dbReference type="NCBI Taxonomy" id="3483"/>
    <lineage>
        <taxon>Eukaryota</taxon>
        <taxon>Viridiplantae</taxon>
        <taxon>Streptophyta</taxon>
        <taxon>Embryophyta</taxon>
        <taxon>Tracheophyta</taxon>
        <taxon>Spermatophyta</taxon>
        <taxon>Magnoliopsida</taxon>
        <taxon>eudicotyledons</taxon>
        <taxon>Gunneridae</taxon>
        <taxon>Pentapetalae</taxon>
        <taxon>rosids</taxon>
        <taxon>fabids</taxon>
        <taxon>Rosales</taxon>
        <taxon>Cannabaceae</taxon>
        <taxon>Cannabis</taxon>
    </lineage>
</organism>
<reference evidence="2" key="1">
    <citation type="submission" date="2018-11" db="EMBL/GenBank/DDBJ databases">
        <authorList>
            <person name="Grassa J C."/>
        </authorList>
    </citation>
    <scope>NUCLEOTIDE SEQUENCE [LARGE SCALE GENOMIC DNA]</scope>
</reference>
<keyword evidence="3" id="KW-1185">Reference proteome</keyword>
<evidence type="ECO:0000259" key="1">
    <source>
        <dbReference type="Pfam" id="PF13966"/>
    </source>
</evidence>
<reference evidence="2" key="2">
    <citation type="submission" date="2021-03" db="UniProtKB">
        <authorList>
            <consortium name="EnsemblPlants"/>
        </authorList>
    </citation>
    <scope>IDENTIFICATION</scope>
</reference>
<dbReference type="EnsemblPlants" id="evm.model.06.439">
    <property type="protein sequence ID" value="cds.evm.model.06.439"/>
    <property type="gene ID" value="evm.TU.06.439"/>
</dbReference>
<evidence type="ECO:0000313" key="3">
    <source>
        <dbReference type="Proteomes" id="UP000596661"/>
    </source>
</evidence>
<dbReference type="Gramene" id="evm.model.06.439">
    <property type="protein sequence ID" value="cds.evm.model.06.439"/>
    <property type="gene ID" value="evm.TU.06.439"/>
</dbReference>
<dbReference type="EMBL" id="UZAU01000564">
    <property type="status" value="NOT_ANNOTATED_CDS"/>
    <property type="molecule type" value="Genomic_DNA"/>
</dbReference>
<sequence>MVGVTKVGHLLLDNGGWNIPLLNSAFDKDTISGLANDKLIWTLEGNGKFSNKLAYLAQALDRAPLCEVAPSLWNRLWWCILAKALPIRFVIGRKFPIEEVSCPLCGIKNETIEHLFLSCNVAFRLWKSFPWGIFLVCDSDIRIWDKVKFIWDLKNKGINSDEVFLYASLTVDTIWRIKIDKVHNNCLFDVTKCIDSIHSSFVVHHAFVLPCSIPCMTDDWRPPPDHLGKVIWAYTSRLLFADALCGKEEACWCALDVAKKLARREKTVRLEVSKPGPSTILVWIRREEENDGKERKPFVVWVGKSVAPPGLVSQWRLLGWEVGGAAWVGKPASCRDRERRKKERMFP</sequence>
<dbReference type="AlphaFoldDB" id="A0A803PYD6"/>
<dbReference type="InterPro" id="IPR026960">
    <property type="entry name" value="RVT-Znf"/>
</dbReference>
<feature type="domain" description="Reverse transcriptase zinc-binding" evidence="1">
    <location>
        <begin position="73"/>
        <end position="126"/>
    </location>
</feature>
<accession>A0A803PYD6</accession>
<proteinExistence type="predicted"/>